<dbReference type="CDD" id="cd20301">
    <property type="entry name" value="cupin_ChrR"/>
    <property type="match status" value="1"/>
</dbReference>
<dbReference type="InterPro" id="IPR025979">
    <property type="entry name" value="ChrR-like_cupin_dom"/>
</dbReference>
<reference evidence="2 3" key="1">
    <citation type="submission" date="2018-07" db="EMBL/GenBank/DDBJ databases">
        <title>Genomic Encyclopedia of Type Strains, Phase IV (KMG-IV): sequencing the most valuable type-strain genomes for metagenomic binning, comparative biology and taxonomic classification.</title>
        <authorList>
            <person name="Goeker M."/>
        </authorList>
    </citation>
    <scope>NUCLEOTIDE SEQUENCE [LARGE SCALE GENOMIC DNA]</scope>
    <source>
        <strain evidence="2 3">DSM 21352</strain>
    </source>
</reference>
<dbReference type="Gene3D" id="1.10.10.1320">
    <property type="entry name" value="Anti-sigma factor, zinc-finger domain"/>
    <property type="match status" value="1"/>
</dbReference>
<dbReference type="NCBIfam" id="TIGR02451">
    <property type="entry name" value="anti_sig_ChrR"/>
    <property type="match status" value="1"/>
</dbReference>
<feature type="domain" description="ChrR-like cupin" evidence="1">
    <location>
        <begin position="113"/>
        <end position="203"/>
    </location>
</feature>
<name>A0A370F5I4_9BURK</name>
<dbReference type="AlphaFoldDB" id="A0A370F5I4"/>
<dbReference type="OrthoDB" id="2988517at2"/>
<dbReference type="InterPro" id="IPR014710">
    <property type="entry name" value="RmlC-like_jellyroll"/>
</dbReference>
<sequence length="226" mass="23836">MTTVRHHPTDDMLVALAAGTLPAGPAAVLACHVETCPACAERLTELEALGGALLEELPDAGLAPEALALTLAAIDAPAATRVTPSPARRARGHQLSRPELPAGAHWPRALDGCSATPWRWIGPGMRWSRLHLPQDPAANVFLLRIGAGKFLPPHTHSELELTQVLWGSFHDGRALFGPGDFDAADGDIHHQPVVQAGSECICLASVDGRVVFDSFLARTLGSLVGM</sequence>
<dbReference type="InterPro" id="IPR041916">
    <property type="entry name" value="Anti_sigma_zinc_sf"/>
</dbReference>
<accession>A0A370F5I4</accession>
<protein>
    <submittedName>
        <fullName evidence="2">ChrR-like anti-ECFsigma factor</fullName>
    </submittedName>
</protein>
<dbReference type="PROSITE" id="PS51257">
    <property type="entry name" value="PROKAR_LIPOPROTEIN"/>
    <property type="match status" value="1"/>
</dbReference>
<dbReference type="InterPro" id="IPR012807">
    <property type="entry name" value="Anti-sigma_ChrR"/>
</dbReference>
<keyword evidence="3" id="KW-1185">Reference proteome</keyword>
<evidence type="ECO:0000259" key="1">
    <source>
        <dbReference type="Pfam" id="PF12973"/>
    </source>
</evidence>
<dbReference type="InterPro" id="IPR011051">
    <property type="entry name" value="RmlC_Cupin_sf"/>
</dbReference>
<proteinExistence type="predicted"/>
<dbReference type="Pfam" id="PF12973">
    <property type="entry name" value="Cupin_7"/>
    <property type="match status" value="1"/>
</dbReference>
<dbReference type="EMBL" id="QQAV01000015">
    <property type="protein sequence ID" value="RDI18090.1"/>
    <property type="molecule type" value="Genomic_DNA"/>
</dbReference>
<dbReference type="SUPFAM" id="SSF51182">
    <property type="entry name" value="RmlC-like cupins"/>
    <property type="match status" value="1"/>
</dbReference>
<organism evidence="2 3">
    <name type="scientific">Pseudacidovorax intermedius</name>
    <dbReference type="NCBI Taxonomy" id="433924"/>
    <lineage>
        <taxon>Bacteria</taxon>
        <taxon>Pseudomonadati</taxon>
        <taxon>Pseudomonadota</taxon>
        <taxon>Betaproteobacteria</taxon>
        <taxon>Burkholderiales</taxon>
        <taxon>Comamonadaceae</taxon>
        <taxon>Pseudacidovorax</taxon>
    </lineage>
</organism>
<gene>
    <name evidence="2" type="ORF">DFR41_1156</name>
</gene>
<evidence type="ECO:0000313" key="3">
    <source>
        <dbReference type="Proteomes" id="UP000255265"/>
    </source>
</evidence>
<evidence type="ECO:0000313" key="2">
    <source>
        <dbReference type="EMBL" id="RDI18090.1"/>
    </source>
</evidence>
<dbReference type="STRING" id="433924.NS331_19765"/>
<dbReference type="Proteomes" id="UP000255265">
    <property type="component" value="Unassembled WGS sequence"/>
</dbReference>
<comment type="caution">
    <text evidence="2">The sequence shown here is derived from an EMBL/GenBank/DDBJ whole genome shotgun (WGS) entry which is preliminary data.</text>
</comment>
<dbReference type="Gene3D" id="2.60.120.10">
    <property type="entry name" value="Jelly Rolls"/>
    <property type="match status" value="1"/>
</dbReference>
<dbReference type="RefSeq" id="WP_114804686.1">
    <property type="nucleotide sequence ID" value="NZ_QQAV01000015.1"/>
</dbReference>